<dbReference type="Proteomes" id="UP000230027">
    <property type="component" value="Unassembled WGS sequence"/>
</dbReference>
<evidence type="ECO:0000313" key="3">
    <source>
        <dbReference type="Proteomes" id="UP000230027"/>
    </source>
</evidence>
<evidence type="ECO:0000313" key="2">
    <source>
        <dbReference type="EMBL" id="PIZ65636.1"/>
    </source>
</evidence>
<accession>A0A2M7U4M2</accession>
<feature type="compositionally biased region" description="Low complexity" evidence="1">
    <location>
        <begin position="355"/>
        <end position="371"/>
    </location>
</feature>
<feature type="region of interest" description="Disordered" evidence="1">
    <location>
        <begin position="338"/>
        <end position="371"/>
    </location>
</feature>
<sequence length="694" mass="74924">MDKITKSMLRFEYRMKLFAIKNLRFKHHFTLPQDKALPLSIAVFVFISFSTIVTLNQVQKRQITESQAQASIDNQPGGACDLSVNKGCGGAGGCRHWEYCNESSTCIDTTSGGTQPASSNACGNAAFAPAQSTPAPHVTQGSNPTSVPAQTPATGSCEDVNWYCLGECASQEVRNFFGGNATQWRKEKAINERQPGACDRVATQPTQSPSAPIQHSETPCYTRFNGQVATYPAGYCSPTSAGNPYLFCNNTASATPSTSNNSFIGWVSDDETHTTCIVETSRCIGNGFAPSGGFNCCSGKTDVSGKCTFESQTTVLPTSTLIPIQSTITVNPTVTPAPSVTPLPSNTPVPVTSEPTHSPIPLPTSTSTPSPTITLTPTHTTIAIAPTNTPTSVPTQTATPIPPTNSPVPPTNSPIPTSTLAPLPTSTPFYTSTPAPISTSVPTSQPTQFSTEPVRGMIGFVDGVYSEFKSTHTVTFVPVVYGGISDYFATNYSSLRQLYPQLYDEYADENNPNTRWMVSKNFFAMTKEDVESAWDMCPNDSCMFVDASKPTLSRSLFIHEATHLIQAGNAGRDMPRYMWGNGRVEKNLNIAYRSLEEGYAEYRAFEQGLVSTAEHGFVGGGTYQYYRAFYSSAKIHNLPSFYLARDGHWTAFCDMMEEYKAQTGNSLSGLLQASGWGVGADETETFTAEQCKSF</sequence>
<dbReference type="AlphaFoldDB" id="A0A2M7U4M2"/>
<dbReference type="EMBL" id="PFOD01000042">
    <property type="protein sequence ID" value="PIZ65636.1"/>
    <property type="molecule type" value="Genomic_DNA"/>
</dbReference>
<feature type="compositionally biased region" description="Pro residues" evidence="1">
    <location>
        <begin position="400"/>
        <end position="412"/>
    </location>
</feature>
<comment type="caution">
    <text evidence="2">The sequence shown here is derived from an EMBL/GenBank/DDBJ whole genome shotgun (WGS) entry which is preliminary data.</text>
</comment>
<feature type="region of interest" description="Disordered" evidence="1">
    <location>
        <begin position="385"/>
        <end position="412"/>
    </location>
</feature>
<gene>
    <name evidence="2" type="ORF">COY14_01910</name>
</gene>
<proteinExistence type="predicted"/>
<reference evidence="3" key="1">
    <citation type="submission" date="2017-09" db="EMBL/GenBank/DDBJ databases">
        <title>Depth-based differentiation of microbial function through sediment-hosted aquifers and enrichment of novel symbionts in the deep terrestrial subsurface.</title>
        <authorList>
            <person name="Probst A.J."/>
            <person name="Ladd B."/>
            <person name="Jarett J.K."/>
            <person name="Geller-Mcgrath D.E."/>
            <person name="Sieber C.M.K."/>
            <person name="Emerson J.B."/>
            <person name="Anantharaman K."/>
            <person name="Thomas B.C."/>
            <person name="Malmstrom R."/>
            <person name="Stieglmeier M."/>
            <person name="Klingl A."/>
            <person name="Woyke T."/>
            <person name="Ryan C.M."/>
            <person name="Banfield J.F."/>
        </authorList>
    </citation>
    <scope>NUCLEOTIDE SEQUENCE [LARGE SCALE GENOMIC DNA]</scope>
</reference>
<name>A0A2M7U4M2_9BACT</name>
<dbReference type="PRINTS" id="PR01217">
    <property type="entry name" value="PRICHEXTENSN"/>
</dbReference>
<evidence type="ECO:0000256" key="1">
    <source>
        <dbReference type="SAM" id="MobiDB-lite"/>
    </source>
</evidence>
<organism evidence="2 3">
    <name type="scientific">Candidatus Roizmanbacteria bacterium CG_4_10_14_0_2_um_filter_36_9</name>
    <dbReference type="NCBI Taxonomy" id="1974823"/>
    <lineage>
        <taxon>Bacteria</taxon>
        <taxon>Candidatus Roizmaniibacteriota</taxon>
    </lineage>
</organism>
<protein>
    <submittedName>
        <fullName evidence="2">Uncharacterized protein</fullName>
    </submittedName>
</protein>
<feature type="region of interest" description="Disordered" evidence="1">
    <location>
        <begin position="130"/>
        <end position="151"/>
    </location>
</feature>